<accession>A0A4R1L689</accession>
<dbReference type="GO" id="GO:0005524">
    <property type="term" value="F:ATP binding"/>
    <property type="evidence" value="ECO:0007669"/>
    <property type="project" value="UniProtKB-KW"/>
</dbReference>
<comment type="caution">
    <text evidence="11">The sequence shown here is derived from an EMBL/GenBank/DDBJ whole genome shotgun (WGS) entry which is preliminary data.</text>
</comment>
<keyword evidence="4 10" id="KW-0808">Transferase</keyword>
<dbReference type="OrthoDB" id="9800332at2"/>
<evidence type="ECO:0000256" key="7">
    <source>
        <dbReference type="ARBA" id="ARBA00022840"/>
    </source>
</evidence>
<dbReference type="GO" id="GO:0046316">
    <property type="term" value="F:gluconokinase activity"/>
    <property type="evidence" value="ECO:0007669"/>
    <property type="project" value="UniProtKB-EC"/>
</dbReference>
<evidence type="ECO:0000256" key="10">
    <source>
        <dbReference type="RuleBase" id="RU363066"/>
    </source>
</evidence>
<dbReference type="InterPro" id="IPR027417">
    <property type="entry name" value="P-loop_NTPase"/>
</dbReference>
<dbReference type="FunFam" id="3.40.50.300:FF:000522">
    <property type="entry name" value="Gluconokinase"/>
    <property type="match status" value="1"/>
</dbReference>
<comment type="pathway">
    <text evidence="1">Carbohydrate acid metabolism.</text>
</comment>
<keyword evidence="8" id="KW-0311">Gluconate utilization</keyword>
<evidence type="ECO:0000256" key="3">
    <source>
        <dbReference type="ARBA" id="ARBA00012054"/>
    </source>
</evidence>
<dbReference type="EMBL" id="SMGK01000002">
    <property type="protein sequence ID" value="TCK73665.1"/>
    <property type="molecule type" value="Genomic_DNA"/>
</dbReference>
<dbReference type="Gene3D" id="3.40.50.300">
    <property type="entry name" value="P-loop containing nucleotide triphosphate hydrolases"/>
    <property type="match status" value="1"/>
</dbReference>
<keyword evidence="7 10" id="KW-0067">ATP-binding</keyword>
<comment type="catalytic activity">
    <reaction evidence="9 10">
        <text>D-gluconate + ATP = 6-phospho-D-gluconate + ADP + H(+)</text>
        <dbReference type="Rhea" id="RHEA:19433"/>
        <dbReference type="ChEBI" id="CHEBI:15378"/>
        <dbReference type="ChEBI" id="CHEBI:18391"/>
        <dbReference type="ChEBI" id="CHEBI:30616"/>
        <dbReference type="ChEBI" id="CHEBI:58759"/>
        <dbReference type="ChEBI" id="CHEBI:456216"/>
        <dbReference type="EC" id="2.7.1.12"/>
    </reaction>
</comment>
<dbReference type="PANTHER" id="PTHR43442">
    <property type="entry name" value="GLUCONOKINASE-RELATED"/>
    <property type="match status" value="1"/>
</dbReference>
<sequence>MIVILMGVTGTGKTTIANELIAATGWKFAEGDDYHSEANRAKMKAAIPLNDADRAPWLETLHQVLLGWQQQGESGVLTCSALKQTYRDTLSSGLAPGSYQFVVLEAPKALIAERLAKRHHEYMNPALLDSQLATLENPKDALHVSVEGTPVEIAQKILDELKVTAIHPLQ</sequence>
<evidence type="ECO:0000313" key="11">
    <source>
        <dbReference type="EMBL" id="TCK73665.1"/>
    </source>
</evidence>
<dbReference type="PANTHER" id="PTHR43442:SF3">
    <property type="entry name" value="GLUCONOKINASE-RELATED"/>
    <property type="match status" value="1"/>
</dbReference>
<evidence type="ECO:0000256" key="5">
    <source>
        <dbReference type="ARBA" id="ARBA00022741"/>
    </source>
</evidence>
<dbReference type="RefSeq" id="WP_131993536.1">
    <property type="nucleotide sequence ID" value="NZ_SMGK01000002.1"/>
</dbReference>
<dbReference type="CDD" id="cd02021">
    <property type="entry name" value="GntK"/>
    <property type="match status" value="1"/>
</dbReference>
<dbReference type="InterPro" id="IPR006001">
    <property type="entry name" value="Therm_gnt_kin"/>
</dbReference>
<gene>
    <name evidence="11" type="ORF">C7378_1278</name>
</gene>
<name>A0A4R1L689_9BACT</name>
<keyword evidence="6 10" id="KW-0418">Kinase</keyword>
<evidence type="ECO:0000256" key="1">
    <source>
        <dbReference type="ARBA" id="ARBA00004761"/>
    </source>
</evidence>
<evidence type="ECO:0000256" key="8">
    <source>
        <dbReference type="ARBA" id="ARBA00023064"/>
    </source>
</evidence>
<dbReference type="Proteomes" id="UP000295210">
    <property type="component" value="Unassembled WGS sequence"/>
</dbReference>
<dbReference type="EC" id="2.7.1.12" evidence="3 10"/>
<proteinExistence type="inferred from homology"/>
<reference evidence="11 12" key="1">
    <citation type="submission" date="2019-03" db="EMBL/GenBank/DDBJ databases">
        <title>Genomic Encyclopedia of Type Strains, Phase IV (KMG-IV): sequencing the most valuable type-strain genomes for metagenomic binning, comparative biology and taxonomic classification.</title>
        <authorList>
            <person name="Goeker M."/>
        </authorList>
    </citation>
    <scope>NUCLEOTIDE SEQUENCE [LARGE SCALE GENOMIC DNA]</scope>
    <source>
        <strain evidence="11 12">DSM 103428</strain>
    </source>
</reference>
<evidence type="ECO:0000256" key="9">
    <source>
        <dbReference type="ARBA" id="ARBA00048090"/>
    </source>
</evidence>
<dbReference type="AlphaFoldDB" id="A0A4R1L689"/>
<dbReference type="Pfam" id="PF13671">
    <property type="entry name" value="AAA_33"/>
    <property type="match status" value="1"/>
</dbReference>
<keyword evidence="12" id="KW-1185">Reference proteome</keyword>
<evidence type="ECO:0000256" key="4">
    <source>
        <dbReference type="ARBA" id="ARBA00022679"/>
    </source>
</evidence>
<protein>
    <recommendedName>
        <fullName evidence="3 10">Gluconokinase</fullName>
        <ecNumber evidence="3 10">2.7.1.12</ecNumber>
    </recommendedName>
</protein>
<evidence type="ECO:0000256" key="6">
    <source>
        <dbReference type="ARBA" id="ARBA00022777"/>
    </source>
</evidence>
<dbReference type="GO" id="GO:0019521">
    <property type="term" value="P:D-gluconate metabolic process"/>
    <property type="evidence" value="ECO:0007669"/>
    <property type="project" value="UniProtKB-KW"/>
</dbReference>
<evidence type="ECO:0000256" key="2">
    <source>
        <dbReference type="ARBA" id="ARBA00008420"/>
    </source>
</evidence>
<dbReference type="GO" id="GO:0005737">
    <property type="term" value="C:cytoplasm"/>
    <property type="evidence" value="ECO:0007669"/>
    <property type="project" value="TreeGrafter"/>
</dbReference>
<comment type="similarity">
    <text evidence="2 10">Belongs to the gluconokinase GntK/GntV family.</text>
</comment>
<dbReference type="NCBIfam" id="TIGR01313">
    <property type="entry name" value="therm_gnt_kin"/>
    <property type="match status" value="1"/>
</dbReference>
<dbReference type="SUPFAM" id="SSF52540">
    <property type="entry name" value="P-loop containing nucleoside triphosphate hydrolases"/>
    <property type="match status" value="1"/>
</dbReference>
<evidence type="ECO:0000313" key="12">
    <source>
        <dbReference type="Proteomes" id="UP000295210"/>
    </source>
</evidence>
<keyword evidence="5 10" id="KW-0547">Nucleotide-binding</keyword>
<organism evidence="11 12">
    <name type="scientific">Acidipila rosea</name>
    <dbReference type="NCBI Taxonomy" id="768535"/>
    <lineage>
        <taxon>Bacteria</taxon>
        <taxon>Pseudomonadati</taxon>
        <taxon>Acidobacteriota</taxon>
        <taxon>Terriglobia</taxon>
        <taxon>Terriglobales</taxon>
        <taxon>Acidobacteriaceae</taxon>
        <taxon>Acidipila</taxon>
    </lineage>
</organism>